<sequence>MSSLKRFFWLLHRPNLYPEALRRTQRKVENTFWPERSTYTAQSRAKAQEEATKWCEQYAIDTQTAITKITGLQQFEPFEEKFQEQLSRAREITEKSPVQMGGGGNLELIYQLAEHLQALQVIETGVSYGWSSLTLLLSLSQRSNSHLISTDLPYFFEGSEQYVGCVVPSELKRFWTILAAADREALPQALKRLNVIDMAHYDSDKFYEGRMWAYPKLWNALKPGGILISDDIHDDFAFRDFSDSVGENPIIVQTPILENAKYVGIIIKPNA</sequence>
<proteinExistence type="predicted"/>
<evidence type="ECO:0000313" key="1">
    <source>
        <dbReference type="EMBL" id="KKD39241.1"/>
    </source>
</evidence>
<evidence type="ECO:0000313" key="2">
    <source>
        <dbReference type="EMBL" id="KMW70939.1"/>
    </source>
</evidence>
<dbReference type="EMBL" id="LATL02000011">
    <property type="protein sequence ID" value="KMW70939.1"/>
    <property type="molecule type" value="Genomic_DNA"/>
</dbReference>
<gene>
    <name evidence="1" type="ORF">WN50_04400</name>
    <name evidence="2" type="ORF">WN50_31460</name>
</gene>
<reference evidence="1 3" key="1">
    <citation type="submission" date="2015-06" db="EMBL/GenBank/DDBJ databases">
        <title>Draft genome assembly of filamentous brackish cyanobacterium Limnoraphis robusta strain CS-951.</title>
        <authorList>
            <person name="Willis A."/>
            <person name="Parks M."/>
            <person name="Burford M.A."/>
        </authorList>
    </citation>
    <scope>NUCLEOTIDE SEQUENCE [LARGE SCALE GENOMIC DNA]</scope>
    <source>
        <strain evidence="1 3">CS-951</strain>
    </source>
</reference>
<accession>A0A0F5YK32</accession>
<dbReference type="RefSeq" id="WP_046277292.1">
    <property type="nucleotide sequence ID" value="NZ_LATL02000011.1"/>
</dbReference>
<evidence type="ECO:0000313" key="3">
    <source>
        <dbReference type="Proteomes" id="UP000033607"/>
    </source>
</evidence>
<organism evidence="1 3">
    <name type="scientific">Limnoraphis robusta CS-951</name>
    <dbReference type="NCBI Taxonomy" id="1637645"/>
    <lineage>
        <taxon>Bacteria</taxon>
        <taxon>Bacillati</taxon>
        <taxon>Cyanobacteriota</taxon>
        <taxon>Cyanophyceae</taxon>
        <taxon>Oscillatoriophycideae</taxon>
        <taxon>Oscillatoriales</taxon>
        <taxon>Sirenicapillariaceae</taxon>
        <taxon>Limnoraphis</taxon>
    </lineage>
</organism>
<dbReference type="OrthoDB" id="582170at2"/>
<dbReference type="Gene3D" id="3.40.50.150">
    <property type="entry name" value="Vaccinia Virus protein VP39"/>
    <property type="match status" value="1"/>
</dbReference>
<protein>
    <recommendedName>
        <fullName evidence="4">Methyltransferase</fullName>
    </recommendedName>
</protein>
<evidence type="ECO:0008006" key="4">
    <source>
        <dbReference type="Google" id="ProtNLM"/>
    </source>
</evidence>
<dbReference type="Proteomes" id="UP000033607">
    <property type="component" value="Unassembled WGS sequence"/>
</dbReference>
<dbReference type="AlphaFoldDB" id="A0A0F5YK32"/>
<dbReference type="EMBL" id="LATL02000191">
    <property type="protein sequence ID" value="KKD39241.1"/>
    <property type="molecule type" value="Genomic_DNA"/>
</dbReference>
<dbReference type="SUPFAM" id="SSF53335">
    <property type="entry name" value="S-adenosyl-L-methionine-dependent methyltransferases"/>
    <property type="match status" value="1"/>
</dbReference>
<dbReference type="Pfam" id="PF13578">
    <property type="entry name" value="Methyltransf_24"/>
    <property type="match status" value="1"/>
</dbReference>
<name>A0A0F5YK32_9CYAN</name>
<dbReference type="InterPro" id="IPR029063">
    <property type="entry name" value="SAM-dependent_MTases_sf"/>
</dbReference>
<comment type="caution">
    <text evidence="1">The sequence shown here is derived from an EMBL/GenBank/DDBJ whole genome shotgun (WGS) entry which is preliminary data.</text>
</comment>